<organism evidence="2 3">
    <name type="scientific">Companilactobacillus halodurans</name>
    <dbReference type="NCBI Taxonomy" id="2584183"/>
    <lineage>
        <taxon>Bacteria</taxon>
        <taxon>Bacillati</taxon>
        <taxon>Bacillota</taxon>
        <taxon>Bacilli</taxon>
        <taxon>Lactobacillales</taxon>
        <taxon>Lactobacillaceae</taxon>
        <taxon>Companilactobacillus</taxon>
    </lineage>
</organism>
<evidence type="ECO:0000313" key="1">
    <source>
        <dbReference type="EMBL" id="MQS75663.1"/>
    </source>
</evidence>
<protein>
    <submittedName>
        <fullName evidence="2">Uncharacterized protein</fullName>
    </submittedName>
</protein>
<keyword evidence="3" id="KW-1185">Reference proteome</keyword>
<dbReference type="EMBL" id="VDFP01000006">
    <property type="protein sequence ID" value="MQS75663.1"/>
    <property type="molecule type" value="Genomic_DNA"/>
</dbReference>
<proteinExistence type="predicted"/>
<evidence type="ECO:0000313" key="4">
    <source>
        <dbReference type="Proteomes" id="UP000414364"/>
    </source>
</evidence>
<reference evidence="3 4" key="1">
    <citation type="journal article" date="2019" name="Syst. Appl. Microbiol.">
        <title>Polyphasic characterization of two novel Lactobacillus spp. isolated from blown salami packages: Description of Lactobacillus halodurans sp. nov. and Lactobacillus salsicarnum sp. nov.</title>
        <authorList>
            <person name="Schuster J.A."/>
            <person name="Klingl A."/>
            <person name="Vogel R.F."/>
            <person name="Ehrmann M.A."/>
        </authorList>
    </citation>
    <scope>NUCLEOTIDE SEQUENCE [LARGE SCALE GENOMIC DNA]</scope>
    <source>
        <strain evidence="2 3">TMW 1.1920</strain>
        <strain evidence="1 4">TMW 1.2172</strain>
    </source>
</reference>
<gene>
    <name evidence="2" type="ORF">FHL05_00515</name>
    <name evidence="1" type="ORF">FHL06_04575</name>
</gene>
<dbReference type="Proteomes" id="UP000414364">
    <property type="component" value="Unassembled WGS sequence"/>
</dbReference>
<accession>A0A5P0ZTJ0</accession>
<dbReference type="OrthoDB" id="9895275at2"/>
<dbReference type="Proteomes" id="UP000371423">
    <property type="component" value="Unassembled WGS sequence"/>
</dbReference>
<comment type="caution">
    <text evidence="2">The sequence shown here is derived from an EMBL/GenBank/DDBJ whole genome shotgun (WGS) entry which is preliminary data.</text>
</comment>
<evidence type="ECO:0000313" key="3">
    <source>
        <dbReference type="Proteomes" id="UP000371423"/>
    </source>
</evidence>
<evidence type="ECO:0000313" key="2">
    <source>
        <dbReference type="EMBL" id="MQS96376.1"/>
    </source>
</evidence>
<dbReference type="EMBL" id="VDFO01000001">
    <property type="protein sequence ID" value="MQS96376.1"/>
    <property type="molecule type" value="Genomic_DNA"/>
</dbReference>
<dbReference type="AlphaFoldDB" id="A0A5P0ZTJ0"/>
<sequence length="75" mass="9152">MITVKNEEIELLKELKNELIKTRRMIFFIHCQNYYDKYGIYPDALYEVDPEELKKVGINLDTDKDIYNYQKESRK</sequence>
<name>A0A5P0ZTJ0_9LACO</name>
<dbReference type="RefSeq" id="WP_152999977.1">
    <property type="nucleotide sequence ID" value="NZ_VDFO01000001.1"/>
</dbReference>